<gene>
    <name evidence="1" type="ORF">RPERSI_LOCUS1663</name>
</gene>
<keyword evidence="2" id="KW-1185">Reference proteome</keyword>
<dbReference type="EMBL" id="CAJVQC010001613">
    <property type="protein sequence ID" value="CAG8497377.1"/>
    <property type="molecule type" value="Genomic_DNA"/>
</dbReference>
<organism evidence="1 2">
    <name type="scientific">Racocetra persica</name>
    <dbReference type="NCBI Taxonomy" id="160502"/>
    <lineage>
        <taxon>Eukaryota</taxon>
        <taxon>Fungi</taxon>
        <taxon>Fungi incertae sedis</taxon>
        <taxon>Mucoromycota</taxon>
        <taxon>Glomeromycotina</taxon>
        <taxon>Glomeromycetes</taxon>
        <taxon>Diversisporales</taxon>
        <taxon>Gigasporaceae</taxon>
        <taxon>Racocetra</taxon>
    </lineage>
</organism>
<evidence type="ECO:0000313" key="2">
    <source>
        <dbReference type="Proteomes" id="UP000789920"/>
    </source>
</evidence>
<reference evidence="1" key="1">
    <citation type="submission" date="2021-06" db="EMBL/GenBank/DDBJ databases">
        <authorList>
            <person name="Kallberg Y."/>
            <person name="Tangrot J."/>
            <person name="Rosling A."/>
        </authorList>
    </citation>
    <scope>NUCLEOTIDE SEQUENCE</scope>
    <source>
        <strain evidence="1">MA461A</strain>
    </source>
</reference>
<proteinExistence type="predicted"/>
<evidence type="ECO:0000313" key="1">
    <source>
        <dbReference type="EMBL" id="CAG8497377.1"/>
    </source>
</evidence>
<protein>
    <submittedName>
        <fullName evidence="1">19112_t:CDS:1</fullName>
    </submittedName>
</protein>
<dbReference type="Proteomes" id="UP000789920">
    <property type="component" value="Unassembled WGS sequence"/>
</dbReference>
<sequence>MFNQYLISAKSSTKKGGNSVGQCNIGTCYRNVKDEKKAPKVRSLWDNVASDTVMKGRTTQRDNLTLVVRAYKIAHILMSDKLPIEDEEKILADDMILHDIMKRYMRYQR</sequence>
<accession>A0ACA9KWV4</accession>
<name>A0ACA9KWV4_9GLOM</name>
<comment type="caution">
    <text evidence="1">The sequence shown here is derived from an EMBL/GenBank/DDBJ whole genome shotgun (WGS) entry which is preliminary data.</text>
</comment>